<reference evidence="2 3" key="1">
    <citation type="submission" date="2015-10" db="EMBL/GenBank/DDBJ databases">
        <title>Draft genome sequence of Streptomyces longwoodensis DSM 41677, type strain for the species Streptomyces longwoodensis.</title>
        <authorList>
            <person name="Ruckert C."/>
            <person name="Winkler A."/>
            <person name="Kalinowski J."/>
            <person name="Kampfer P."/>
            <person name="Glaeser S."/>
        </authorList>
    </citation>
    <scope>NUCLEOTIDE SEQUENCE [LARGE SCALE GENOMIC DNA]</scope>
    <source>
        <strain evidence="2 3">DSM 41677</strain>
    </source>
</reference>
<sequence length="488" mass="53939">MSLLTTLQQLRASERHHAQPLSRLRYLHVADQPMLILPLNRPGETARPLAVMAGCDPGHPRLFLAPPGDDDRFLTDLAEHLHTYIHSFHYATRIRPAKGEQPERREYLDAPQLVVTGTASAYYLKMLGRALRYRPVPEGTDPATSVSHLGCWLTFFAERAEYATSSLLLNLTGLLSTHWATGQSILDNAHLAPLMAWIFPPPGLTGHQAALAAENPLQHPPDGPTVDPSFESARLSSLFAALKSSRGVRRQHHVARLQEAAEDYLQPTWDLAWKAIATLRGLPPVRSTAARWDTDIRRFTAYSDHLAAGGPPQPKHDDVVSAAIRLAELEHAAASLAASRALEDDFVMAERRTTGEAFRGTVTHTEPDRTIPPQGPRQRPKRRPLITVRTNDPVRLEPNRLLAGPHDPAVHMAVLDLTYTTDDTEIVLEVRTRTSNPSSVPAVGTTLLLTTAPDHFRRPQFPSRDQIPWTHTDTGLTAPGHEPGEDQA</sequence>
<dbReference type="RefSeq" id="WP_067237910.1">
    <property type="nucleotide sequence ID" value="NZ_KQ948557.1"/>
</dbReference>
<dbReference type="EMBL" id="LMWS01000031">
    <property type="protein sequence ID" value="KUN35836.1"/>
    <property type="molecule type" value="Genomic_DNA"/>
</dbReference>
<comment type="caution">
    <text evidence="2">The sequence shown here is derived from an EMBL/GenBank/DDBJ whole genome shotgun (WGS) entry which is preliminary data.</text>
</comment>
<dbReference type="AlphaFoldDB" id="A0A101QTH9"/>
<gene>
    <name evidence="2" type="ORF">AQJ30_24560</name>
</gene>
<dbReference type="Proteomes" id="UP000053271">
    <property type="component" value="Unassembled WGS sequence"/>
</dbReference>
<feature type="region of interest" description="Disordered" evidence="1">
    <location>
        <begin position="363"/>
        <end position="382"/>
    </location>
</feature>
<evidence type="ECO:0000313" key="3">
    <source>
        <dbReference type="Proteomes" id="UP000053271"/>
    </source>
</evidence>
<dbReference type="STRING" id="68231.AQJ30_24560"/>
<dbReference type="GeneID" id="91427750"/>
<protein>
    <submittedName>
        <fullName evidence="2">Uncharacterized protein</fullName>
    </submittedName>
</protein>
<accession>A0A101QTH9</accession>
<feature type="region of interest" description="Disordered" evidence="1">
    <location>
        <begin position="455"/>
        <end position="488"/>
    </location>
</feature>
<organism evidence="2 3">
    <name type="scientific">Streptomyces longwoodensis</name>
    <dbReference type="NCBI Taxonomy" id="68231"/>
    <lineage>
        <taxon>Bacteria</taxon>
        <taxon>Bacillati</taxon>
        <taxon>Actinomycetota</taxon>
        <taxon>Actinomycetes</taxon>
        <taxon>Kitasatosporales</taxon>
        <taxon>Streptomycetaceae</taxon>
        <taxon>Streptomyces</taxon>
    </lineage>
</organism>
<proteinExistence type="predicted"/>
<name>A0A101QTH9_9ACTN</name>
<evidence type="ECO:0000256" key="1">
    <source>
        <dbReference type="SAM" id="MobiDB-lite"/>
    </source>
</evidence>
<keyword evidence="3" id="KW-1185">Reference proteome</keyword>
<evidence type="ECO:0000313" key="2">
    <source>
        <dbReference type="EMBL" id="KUN35836.1"/>
    </source>
</evidence>